<evidence type="ECO:0008006" key="4">
    <source>
        <dbReference type="Google" id="ProtNLM"/>
    </source>
</evidence>
<accession>A0A941ELL9</accession>
<reference evidence="2" key="1">
    <citation type="submission" date="2021-04" db="EMBL/GenBank/DDBJ databases">
        <title>Genome based classification of Actinospica acidithermotolerans sp. nov., an actinobacterium isolated from an Indonesian hot spring.</title>
        <authorList>
            <person name="Kusuma A.B."/>
            <person name="Putra K.E."/>
            <person name="Nafisah S."/>
            <person name="Loh J."/>
            <person name="Nouioui I."/>
            <person name="Goodfellow M."/>
        </authorList>
    </citation>
    <scope>NUCLEOTIDE SEQUENCE</scope>
    <source>
        <strain evidence="2">CSCA 57</strain>
    </source>
</reference>
<dbReference type="InterPro" id="IPR052740">
    <property type="entry name" value="CE4"/>
</dbReference>
<dbReference type="InterPro" id="IPR011330">
    <property type="entry name" value="Glyco_hydro/deAcase_b/a-brl"/>
</dbReference>
<dbReference type="SUPFAM" id="SSF88713">
    <property type="entry name" value="Glycoside hydrolase/deacetylase"/>
    <property type="match status" value="1"/>
</dbReference>
<proteinExistence type="predicted"/>
<dbReference type="Proteomes" id="UP000675781">
    <property type="component" value="Unassembled WGS sequence"/>
</dbReference>
<dbReference type="AlphaFoldDB" id="A0A941ELL9"/>
<evidence type="ECO:0000313" key="2">
    <source>
        <dbReference type="EMBL" id="MBR7832608.1"/>
    </source>
</evidence>
<sequence length="437" mass="47541">MNVLSRRNVLAGGAVALASTVVGTEGDRLLGGDSSPAAAPSADAHSGASVQSRKAQARPARLIGDGSTSDTGPQPNQPIPEQLEAGERPPQFVVFSWDGAGEDDNHLFSHFRQVAQETKATMTFFLSGIYTLPQSEKMLYAPPGKPVGASAIGYLNNNHVRATIGQVGDAWLEGHEIGTHFNGHFCDSRGVGTWGPDQWRDEIDQAVGFVHAWKTNTGFADLPALPFDYSKELTGGRTPCLIGQDQLLPTARDLGWTYDASSPGGLQIWPTKRHGLWDFPLQSIPLVGTKYEVLSMDYNIMYNQIGPDPTGDAARRPFFQQQATQSYMAGFHRTYTTNRAPFFIGNHFETWNGGIYMPAVEDALRQIADYPDVRLVSFRQLVAWLEAQDPKVISKMRTLDPGVAPDNWRDYTTPDYTTPTPSGGASTAAARSKALAV</sequence>
<dbReference type="EMBL" id="JAGSOG010000013">
    <property type="protein sequence ID" value="MBR7832608.1"/>
    <property type="molecule type" value="Genomic_DNA"/>
</dbReference>
<dbReference type="GO" id="GO:0005975">
    <property type="term" value="P:carbohydrate metabolic process"/>
    <property type="evidence" value="ECO:0007669"/>
    <property type="project" value="InterPro"/>
</dbReference>
<keyword evidence="3" id="KW-1185">Reference proteome</keyword>
<dbReference type="PANTHER" id="PTHR45985">
    <property type="match status" value="1"/>
</dbReference>
<comment type="caution">
    <text evidence="2">The sequence shown here is derived from an EMBL/GenBank/DDBJ whole genome shotgun (WGS) entry which is preliminary data.</text>
</comment>
<dbReference type="PANTHER" id="PTHR45985:SF3">
    <property type="entry name" value="CHITIN DEACETYLASE-LIKE 4"/>
    <property type="match status" value="1"/>
</dbReference>
<evidence type="ECO:0000313" key="3">
    <source>
        <dbReference type="Proteomes" id="UP000675781"/>
    </source>
</evidence>
<organism evidence="2 3">
    <name type="scientific">Actinospica durhamensis</name>
    <dbReference type="NCBI Taxonomy" id="1508375"/>
    <lineage>
        <taxon>Bacteria</taxon>
        <taxon>Bacillati</taxon>
        <taxon>Actinomycetota</taxon>
        <taxon>Actinomycetes</taxon>
        <taxon>Catenulisporales</taxon>
        <taxon>Actinospicaceae</taxon>
        <taxon>Actinospica</taxon>
    </lineage>
</organism>
<protein>
    <recommendedName>
        <fullName evidence="4">Secreted protein</fullName>
    </recommendedName>
</protein>
<feature type="region of interest" description="Disordered" evidence="1">
    <location>
        <begin position="25"/>
        <end position="88"/>
    </location>
</feature>
<feature type="compositionally biased region" description="Low complexity" evidence="1">
    <location>
        <begin position="31"/>
        <end position="49"/>
    </location>
</feature>
<dbReference type="PROSITE" id="PS51318">
    <property type="entry name" value="TAT"/>
    <property type="match status" value="1"/>
</dbReference>
<dbReference type="Gene3D" id="3.20.20.370">
    <property type="entry name" value="Glycoside hydrolase/deacetylase"/>
    <property type="match status" value="1"/>
</dbReference>
<dbReference type="RefSeq" id="WP_212527134.1">
    <property type="nucleotide sequence ID" value="NZ_JAGSOG010000013.1"/>
</dbReference>
<name>A0A941ELL9_9ACTN</name>
<dbReference type="InterPro" id="IPR006311">
    <property type="entry name" value="TAT_signal"/>
</dbReference>
<evidence type="ECO:0000256" key="1">
    <source>
        <dbReference type="SAM" id="MobiDB-lite"/>
    </source>
</evidence>
<gene>
    <name evidence="2" type="ORF">KDL01_05020</name>
</gene>